<reference evidence="4 5" key="1">
    <citation type="submission" date="2018-04" db="EMBL/GenBank/DDBJ databases">
        <title>Sphingobacterium cortibacter sp. nov.</title>
        <authorList>
            <person name="Li Y."/>
        </authorList>
    </citation>
    <scope>NUCLEOTIDE SEQUENCE [LARGE SCALE GENOMIC DNA]</scope>
    <source>
        <strain evidence="4 5">2c-3</strain>
    </source>
</reference>
<feature type="signal peptide" evidence="2">
    <location>
        <begin position="1"/>
        <end position="21"/>
    </location>
</feature>
<dbReference type="AlphaFoldDB" id="A0A2T8HLT3"/>
<evidence type="ECO:0000313" key="4">
    <source>
        <dbReference type="EMBL" id="PVH26398.1"/>
    </source>
</evidence>
<dbReference type="InterPro" id="IPR013783">
    <property type="entry name" value="Ig-like_fold"/>
</dbReference>
<keyword evidence="5" id="KW-1185">Reference proteome</keyword>
<sequence>MKNSILLILSAIAFLLSSCEKDITTAPEIQTVSITAPSTTGATFKGNISGFGSSKVVDHGFVYGYTQNLDETTGTKLSLGEAVNLGEFSTTVDDLVQNSTSNFQNTLFVRSYIVDERGTVYGATMSAALPVPSAGRIFPSQASAGDTIRISGKFFSPNILRTEVLIGQRPAEVLAASDTVITAIIPSGITGSHGNSLPVVINLGATTANYYQGLTLQARYTGFTPQSGPVGTIITLTGDNLPDYYNGVAVFNILMSGVNIPLNYNSYNRFAVPFNVDEKSSITVMLNGKNFDLPGQFVVTPPQIVSFTNNSVFAGRQVTMQLNSSAIVNNTGQVGRPQVKIGSGSYADVSWYNREVSFTVPANTALGEYDVYFKVGPHEIQSPSKLKVIGYSVSSFQPAIAAVGNNVEISGNFIAGEYYTVYFGSRSASVVSNSATKLTVPVPSGVDLGKLKISVETPSGRLSVPGEMEIIGPSVTSVSPLSGVPGTKITIRGNGFGANAWNNNVGFGWNYVNPQIIDSKTMEVYVPSNIGRGKMSLTIIVEGQTIDFTEEFTIL</sequence>
<evidence type="ECO:0000259" key="3">
    <source>
        <dbReference type="Pfam" id="PF01833"/>
    </source>
</evidence>
<proteinExistence type="predicted"/>
<feature type="domain" description="IPT/TIG" evidence="3">
    <location>
        <begin position="135"/>
        <end position="199"/>
    </location>
</feature>
<dbReference type="PANTHER" id="PTHR46769:SF2">
    <property type="entry name" value="FIBROCYSTIN-L ISOFORM 2 PRECURSOR-RELATED"/>
    <property type="match status" value="1"/>
</dbReference>
<dbReference type="PANTHER" id="PTHR46769">
    <property type="entry name" value="POLYCYSTIC KIDNEY AND HEPATIC DISEASE 1 (AUTOSOMAL RECESSIVE)-LIKE 1"/>
    <property type="match status" value="1"/>
</dbReference>
<evidence type="ECO:0000256" key="2">
    <source>
        <dbReference type="SAM" id="SignalP"/>
    </source>
</evidence>
<dbReference type="EMBL" id="QDKG01000001">
    <property type="protein sequence ID" value="PVH26398.1"/>
    <property type="molecule type" value="Genomic_DNA"/>
</dbReference>
<evidence type="ECO:0000256" key="1">
    <source>
        <dbReference type="ARBA" id="ARBA00022729"/>
    </source>
</evidence>
<dbReference type="PROSITE" id="PS51257">
    <property type="entry name" value="PROKAR_LIPOPROTEIN"/>
    <property type="match status" value="1"/>
</dbReference>
<comment type="caution">
    <text evidence="4">The sequence shown here is derived from an EMBL/GenBank/DDBJ whole genome shotgun (WGS) entry which is preliminary data.</text>
</comment>
<dbReference type="Gene3D" id="2.60.40.10">
    <property type="entry name" value="Immunoglobulins"/>
    <property type="match status" value="3"/>
</dbReference>
<name>A0A2T8HLT3_9SPHI</name>
<organism evidence="4 5">
    <name type="scientific">Sphingobacterium corticibacter</name>
    <dbReference type="NCBI Taxonomy" id="2171749"/>
    <lineage>
        <taxon>Bacteria</taxon>
        <taxon>Pseudomonadati</taxon>
        <taxon>Bacteroidota</taxon>
        <taxon>Sphingobacteriia</taxon>
        <taxon>Sphingobacteriales</taxon>
        <taxon>Sphingobacteriaceae</taxon>
        <taxon>Sphingobacterium</taxon>
    </lineage>
</organism>
<dbReference type="SUPFAM" id="SSF81296">
    <property type="entry name" value="E set domains"/>
    <property type="match status" value="3"/>
</dbReference>
<dbReference type="OrthoDB" id="691446at2"/>
<dbReference type="InterPro" id="IPR052387">
    <property type="entry name" value="Fibrocystin"/>
</dbReference>
<evidence type="ECO:0000313" key="5">
    <source>
        <dbReference type="Proteomes" id="UP000245627"/>
    </source>
</evidence>
<dbReference type="RefSeq" id="WP_116774264.1">
    <property type="nucleotide sequence ID" value="NZ_QDKG01000001.1"/>
</dbReference>
<feature type="domain" description="IPT/TIG" evidence="3">
    <location>
        <begin position="473"/>
        <end position="546"/>
    </location>
</feature>
<feature type="chain" id="PRO_5015476262" description="IPT/TIG domain-containing protein" evidence="2">
    <location>
        <begin position="22"/>
        <end position="555"/>
    </location>
</feature>
<dbReference type="InterPro" id="IPR002909">
    <property type="entry name" value="IPT_dom"/>
</dbReference>
<protein>
    <recommendedName>
        <fullName evidence="3">IPT/TIG domain-containing protein</fullName>
    </recommendedName>
</protein>
<accession>A0A2T8HLT3</accession>
<gene>
    <name evidence="4" type="ORF">DC487_01895</name>
</gene>
<dbReference type="Proteomes" id="UP000245627">
    <property type="component" value="Unassembled WGS sequence"/>
</dbReference>
<dbReference type="InterPro" id="IPR014756">
    <property type="entry name" value="Ig_E-set"/>
</dbReference>
<dbReference type="Pfam" id="PF01833">
    <property type="entry name" value="TIG"/>
    <property type="match status" value="2"/>
</dbReference>
<keyword evidence="1 2" id="KW-0732">Signal</keyword>